<dbReference type="Pfam" id="PF01976">
    <property type="entry name" value="DUF116"/>
    <property type="match status" value="1"/>
</dbReference>
<dbReference type="SFLD" id="SFLDS00005">
    <property type="entry name" value="Isoprenoid_Synthase_Type_I"/>
    <property type="match status" value="1"/>
</dbReference>
<dbReference type="PANTHER" id="PTHR12001">
    <property type="entry name" value="GERANYLGERANYL PYROPHOSPHATE SYNTHASE"/>
    <property type="match status" value="1"/>
</dbReference>
<sequence>VALYVAEHKLVPPIPFTELREHAEVVTKEMDLEHARDFAAVLINNESWKDVLASIPYEKRLLLLPVCLRHEKKCPAPLDEFGLLCKECGLCTVQDLQQEAERLGYAMLIAEGTPIVLQLIESGQIEAVVGVSCLNVLERVFPYLESAAVPGVAIPLLQDDCMETNVDLDWLWDIIHLNADDKTYRMDLDGVRKEVDSWFGTEDLNKSLEVEENDPTMVIGRDWLARAGKRWRPFLTVCSWKACQEDPNAATTGDLKKLAIAVECFHKASLIHDDIEDADTIRYGEKTLHEEHGVPVALNIGDYLLGEGYRLIAETTIPAKRKVEMLRVAALGHRTLSRGQGAELSWANDPKPMPSRKVLEIFTNKTAPAFEVALRLGALYAGEELTDVIREYSANLGIAYQIRDDLDDVLGSVDSHDARDVRPSLLLGIAHERAKDEDKKLMAALWRKEVKWDVVEDRVKAIFDKYEIEAKSREL</sequence>
<dbReference type="InterPro" id="IPR002829">
    <property type="entry name" value="DUF116"/>
</dbReference>
<evidence type="ECO:0000313" key="6">
    <source>
        <dbReference type="EMBL" id="SVB74123.1"/>
    </source>
</evidence>
<dbReference type="InterPro" id="IPR008949">
    <property type="entry name" value="Isoprenoid_synthase_dom_sf"/>
</dbReference>
<dbReference type="GO" id="GO:0004659">
    <property type="term" value="F:prenyltransferase activity"/>
    <property type="evidence" value="ECO:0007669"/>
    <property type="project" value="InterPro"/>
</dbReference>
<dbReference type="GO" id="GO:0008299">
    <property type="term" value="P:isoprenoid biosynthetic process"/>
    <property type="evidence" value="ECO:0007669"/>
    <property type="project" value="InterPro"/>
</dbReference>
<evidence type="ECO:0000256" key="2">
    <source>
        <dbReference type="ARBA" id="ARBA00006706"/>
    </source>
</evidence>
<evidence type="ECO:0000256" key="5">
    <source>
        <dbReference type="ARBA" id="ARBA00022842"/>
    </source>
</evidence>
<dbReference type="PANTHER" id="PTHR12001:SF69">
    <property type="entry name" value="ALL TRANS-POLYPRENYL-DIPHOSPHATE SYNTHASE PDSS1"/>
    <property type="match status" value="1"/>
</dbReference>
<accession>A0A382GHK2</accession>
<keyword evidence="3" id="KW-0808">Transferase</keyword>
<dbReference type="InterPro" id="IPR033749">
    <property type="entry name" value="Polyprenyl_synt_CS"/>
</dbReference>
<dbReference type="Pfam" id="PF00348">
    <property type="entry name" value="polyprenyl_synt"/>
    <property type="match status" value="1"/>
</dbReference>
<evidence type="ECO:0000256" key="4">
    <source>
        <dbReference type="ARBA" id="ARBA00022723"/>
    </source>
</evidence>
<reference evidence="6" key="1">
    <citation type="submission" date="2018-05" db="EMBL/GenBank/DDBJ databases">
        <authorList>
            <person name="Lanie J.A."/>
            <person name="Ng W.-L."/>
            <person name="Kazmierczak K.M."/>
            <person name="Andrzejewski T.M."/>
            <person name="Davidsen T.M."/>
            <person name="Wayne K.J."/>
            <person name="Tettelin H."/>
            <person name="Glass J.I."/>
            <person name="Rusch D."/>
            <person name="Podicherti R."/>
            <person name="Tsui H.-C.T."/>
            <person name="Winkler M.E."/>
        </authorList>
    </citation>
    <scope>NUCLEOTIDE SEQUENCE</scope>
</reference>
<dbReference type="EMBL" id="UINC01055349">
    <property type="protein sequence ID" value="SVB74123.1"/>
    <property type="molecule type" value="Genomic_DNA"/>
</dbReference>
<comment type="similarity">
    <text evidence="2">Belongs to the FPP/GGPP synthase family.</text>
</comment>
<gene>
    <name evidence="6" type="ORF">METZ01_LOCUS226977</name>
</gene>
<dbReference type="AlphaFoldDB" id="A0A382GHK2"/>
<dbReference type="SUPFAM" id="SSF48576">
    <property type="entry name" value="Terpenoid synthases"/>
    <property type="match status" value="1"/>
</dbReference>
<dbReference type="GO" id="GO:0046872">
    <property type="term" value="F:metal ion binding"/>
    <property type="evidence" value="ECO:0007669"/>
    <property type="project" value="UniProtKB-KW"/>
</dbReference>
<evidence type="ECO:0008006" key="7">
    <source>
        <dbReference type="Google" id="ProtNLM"/>
    </source>
</evidence>
<evidence type="ECO:0000256" key="3">
    <source>
        <dbReference type="ARBA" id="ARBA00022679"/>
    </source>
</evidence>
<evidence type="ECO:0000256" key="1">
    <source>
        <dbReference type="ARBA" id="ARBA00001946"/>
    </source>
</evidence>
<name>A0A382GHK2_9ZZZZ</name>
<feature type="non-terminal residue" evidence="6">
    <location>
        <position position="475"/>
    </location>
</feature>
<proteinExistence type="inferred from homology"/>
<organism evidence="6">
    <name type="scientific">marine metagenome</name>
    <dbReference type="NCBI Taxonomy" id="408172"/>
    <lineage>
        <taxon>unclassified sequences</taxon>
        <taxon>metagenomes</taxon>
        <taxon>ecological metagenomes</taxon>
    </lineage>
</organism>
<dbReference type="Gene3D" id="1.10.600.10">
    <property type="entry name" value="Farnesyl Diphosphate Synthase"/>
    <property type="match status" value="1"/>
</dbReference>
<dbReference type="PROSITE" id="PS00444">
    <property type="entry name" value="POLYPRENYL_SYNTHASE_2"/>
    <property type="match status" value="1"/>
</dbReference>
<comment type="cofactor">
    <cofactor evidence="1">
        <name>Mg(2+)</name>
        <dbReference type="ChEBI" id="CHEBI:18420"/>
    </cofactor>
</comment>
<keyword evidence="4" id="KW-0479">Metal-binding</keyword>
<dbReference type="InterPro" id="IPR000092">
    <property type="entry name" value="Polyprenyl_synt"/>
</dbReference>
<protein>
    <recommendedName>
        <fullName evidence="7">Polyprenyl synthetase</fullName>
    </recommendedName>
</protein>
<feature type="non-terminal residue" evidence="6">
    <location>
        <position position="1"/>
    </location>
</feature>
<keyword evidence="5" id="KW-0460">Magnesium</keyword>